<organism evidence="3 4">
    <name type="scientific">Candidatus Ghiorseimicrobium undicola</name>
    <dbReference type="NCBI Taxonomy" id="1974746"/>
    <lineage>
        <taxon>Bacteria</taxon>
        <taxon>Pseudomonadati</taxon>
        <taxon>Candidatus Omnitrophota</taxon>
        <taxon>Candidatus Ghiorseimicrobium</taxon>
    </lineage>
</organism>
<protein>
    <submittedName>
        <fullName evidence="3">Competence protein ComE</fullName>
    </submittedName>
</protein>
<proteinExistence type="predicted"/>
<evidence type="ECO:0000313" key="4">
    <source>
        <dbReference type="Proteomes" id="UP000229641"/>
    </source>
</evidence>
<dbReference type="Proteomes" id="UP000229641">
    <property type="component" value="Unassembled WGS sequence"/>
</dbReference>
<dbReference type="InterPro" id="IPR003583">
    <property type="entry name" value="Hlx-hairpin-Hlx_DNA-bd_motif"/>
</dbReference>
<dbReference type="GO" id="GO:0006281">
    <property type="term" value="P:DNA repair"/>
    <property type="evidence" value="ECO:0007669"/>
    <property type="project" value="InterPro"/>
</dbReference>
<gene>
    <name evidence="3" type="ORF">COV72_05400</name>
</gene>
<dbReference type="NCBIfam" id="TIGR00426">
    <property type="entry name" value="competence protein ComEA helix-hairpin-helix repeat region"/>
    <property type="match status" value="1"/>
</dbReference>
<feature type="domain" description="Helix-hairpin-helix DNA-binding motif class 1" evidence="2">
    <location>
        <begin position="90"/>
        <end position="109"/>
    </location>
</feature>
<keyword evidence="1" id="KW-0812">Transmembrane</keyword>
<dbReference type="Pfam" id="PF12836">
    <property type="entry name" value="HHH_3"/>
    <property type="match status" value="1"/>
</dbReference>
<dbReference type="InterPro" id="IPR010994">
    <property type="entry name" value="RuvA_2-like"/>
</dbReference>
<feature type="domain" description="Helix-hairpin-helix DNA-binding motif class 1" evidence="2">
    <location>
        <begin position="60"/>
        <end position="79"/>
    </location>
</feature>
<feature type="transmembrane region" description="Helical" evidence="1">
    <location>
        <begin position="12"/>
        <end position="30"/>
    </location>
</feature>
<dbReference type="InterPro" id="IPR051675">
    <property type="entry name" value="Endo/Exo/Phosphatase_dom_1"/>
</dbReference>
<evidence type="ECO:0000313" key="3">
    <source>
        <dbReference type="EMBL" id="PIQ88991.1"/>
    </source>
</evidence>
<comment type="caution">
    <text evidence="3">The sequence shown here is derived from an EMBL/GenBank/DDBJ whole genome shotgun (WGS) entry which is preliminary data.</text>
</comment>
<accession>A0A2H0LX70</accession>
<dbReference type="EMBL" id="PCWA01000076">
    <property type="protein sequence ID" value="PIQ88991.1"/>
    <property type="molecule type" value="Genomic_DNA"/>
</dbReference>
<evidence type="ECO:0000259" key="2">
    <source>
        <dbReference type="SMART" id="SM00278"/>
    </source>
</evidence>
<dbReference type="AlphaFoldDB" id="A0A2H0LX70"/>
<dbReference type="SUPFAM" id="SSF47781">
    <property type="entry name" value="RuvA domain 2-like"/>
    <property type="match status" value="1"/>
</dbReference>
<dbReference type="PANTHER" id="PTHR21180">
    <property type="entry name" value="ENDONUCLEASE/EXONUCLEASE/PHOSPHATASE FAMILY DOMAIN-CONTAINING PROTEIN 1"/>
    <property type="match status" value="1"/>
</dbReference>
<evidence type="ECO:0000256" key="1">
    <source>
        <dbReference type="SAM" id="Phobius"/>
    </source>
</evidence>
<reference evidence="3 4" key="1">
    <citation type="submission" date="2017-09" db="EMBL/GenBank/DDBJ databases">
        <title>Depth-based differentiation of microbial function through sediment-hosted aquifers and enrichment of novel symbionts in the deep terrestrial subsurface.</title>
        <authorList>
            <person name="Probst A.J."/>
            <person name="Ladd B."/>
            <person name="Jarett J.K."/>
            <person name="Geller-Mcgrath D.E."/>
            <person name="Sieber C.M."/>
            <person name="Emerson J.B."/>
            <person name="Anantharaman K."/>
            <person name="Thomas B.C."/>
            <person name="Malmstrom R."/>
            <person name="Stieglmeier M."/>
            <person name="Klingl A."/>
            <person name="Woyke T."/>
            <person name="Ryan C.M."/>
            <person name="Banfield J.F."/>
        </authorList>
    </citation>
    <scope>NUCLEOTIDE SEQUENCE [LARGE SCALE GENOMIC DNA]</scope>
    <source>
        <strain evidence="3">CG11_big_fil_rev_8_21_14_0_20_42_13</strain>
    </source>
</reference>
<dbReference type="SMART" id="SM00278">
    <property type="entry name" value="HhH1"/>
    <property type="match status" value="2"/>
</dbReference>
<sequence length="113" mass="12504">MFQFSLTRQEKNVLLAVAFCAIIGIGISFISKASGSYGKIEPALNLKESPKVNLNTAAQEQLVAVKGIGKKTAEKIIEYRQKHGKFYSLEELKKISGIADKKFKVIEQSLTIE</sequence>
<dbReference type="InterPro" id="IPR004509">
    <property type="entry name" value="Competence_ComEA_HhH"/>
</dbReference>
<name>A0A2H0LX70_9BACT</name>
<keyword evidence="1" id="KW-0472">Membrane</keyword>
<dbReference type="Gene3D" id="1.10.150.280">
    <property type="entry name" value="AF1531-like domain"/>
    <property type="match status" value="1"/>
</dbReference>
<dbReference type="PANTHER" id="PTHR21180:SF32">
    <property type="entry name" value="ENDONUCLEASE_EXONUCLEASE_PHOSPHATASE FAMILY DOMAIN-CONTAINING PROTEIN 1"/>
    <property type="match status" value="1"/>
</dbReference>
<dbReference type="GO" id="GO:0003677">
    <property type="term" value="F:DNA binding"/>
    <property type="evidence" value="ECO:0007669"/>
    <property type="project" value="InterPro"/>
</dbReference>
<keyword evidence="1" id="KW-1133">Transmembrane helix</keyword>